<dbReference type="InterPro" id="IPR019833">
    <property type="entry name" value="Mn/Fe_SOD_BS"/>
</dbReference>
<comment type="function">
    <text evidence="2">Destroys superoxide anion radicals which are normally produced within the cells and which are toxic to biological systems.</text>
</comment>
<accession>A0ABR3V6K9</accession>
<evidence type="ECO:0000256" key="1">
    <source>
        <dbReference type="ARBA" id="ARBA00001936"/>
    </source>
</evidence>
<evidence type="ECO:0000313" key="18">
    <source>
        <dbReference type="Proteomes" id="UP001583172"/>
    </source>
</evidence>
<evidence type="ECO:0000256" key="5">
    <source>
        <dbReference type="ARBA" id="ARBA00011881"/>
    </source>
</evidence>
<keyword evidence="11" id="KW-0496">Mitochondrion</keyword>
<evidence type="ECO:0000256" key="6">
    <source>
        <dbReference type="ARBA" id="ARBA00012682"/>
    </source>
</evidence>
<evidence type="ECO:0000256" key="10">
    <source>
        <dbReference type="ARBA" id="ARBA00023002"/>
    </source>
</evidence>
<proteinExistence type="inferred from homology"/>
<keyword evidence="18" id="KW-1185">Reference proteome</keyword>
<evidence type="ECO:0000256" key="8">
    <source>
        <dbReference type="ARBA" id="ARBA00022723"/>
    </source>
</evidence>
<sequence length="734" mass="75170">MVNLSTLWHYLALQNPLHTTGNLSSTGLAAQTLPPIPFAYDALEPHISAQIMELHHSKHHAAYVAGLNRALGAHVAAVAAGDVARQIELQKDIRFHGGGHINHSLFWKNLAPPGSREAAKPEEVAPRLVKAVESQWVSLQGFKEEFGRVVLGIQGSGWGWLVKEEGSGRLRIVTTKDQDPVVGGDVPVLGVDMWEHAYYLQYLNGKAAYVENIWHVINWETAEERPYLALGQGLGNRHHGFPVYGGPHPIRPCVPTTVTTTEVLTATVHHTAWNTTGIVQTTTVYTPWPSVPISSTALVDPIGTHTSRAPWINGTSTASPCPYASLTGTGGVVSGTAIVTQSVNPIGTSSGHWHNSTRTASTTDEEDVTSFLTLTLTSVATVTVGTGVPSGGFGTGTGLAGANATSATSYKPSLTYQTTSGSISATQIHSTAGNGTTSPGLSASAISTASTSTSTSTSTWTLPPGWSISFISSSATTSPIFVTESHLPVFPSSEPDSTITLTLTSTAITTATIPGSLYSAASMTEPSTAAISSSAVESHTSTQGDDTPYGGYTYWFPTPSSSASKPPSSSAGAATGDASSVLSISSSTGSFIIPSPGPSHSSDVSVSAGAGGANPSFDLGHSFSPSSTVITTESVAPIWGTASTATSIDIGSASGSVIQQHPSLSTTVTLVSSSLPTTLVTTWSGSESGSGSSIPAASVSSGESGGVSAPGSSVTTTEPAGSATTSLGGLYGYW</sequence>
<comment type="caution">
    <text evidence="17">The sequence shown here is derived from an EMBL/GenBank/DDBJ whole genome shotgun (WGS) entry which is preliminary data.</text>
</comment>
<dbReference type="InterPro" id="IPR001189">
    <property type="entry name" value="Mn/Fe_SOD"/>
</dbReference>
<dbReference type="Pfam" id="PF00081">
    <property type="entry name" value="Sod_Fe_N"/>
    <property type="match status" value="1"/>
</dbReference>
<keyword evidence="10" id="KW-0560">Oxidoreductase</keyword>
<dbReference type="Gene3D" id="1.10.287.990">
    <property type="entry name" value="Fe,Mn superoxide dismutase (SOD) domain"/>
    <property type="match status" value="1"/>
</dbReference>
<gene>
    <name evidence="17" type="ORF">VTJ49DRAFT_3922</name>
</gene>
<feature type="domain" description="Manganese/iron superoxide dismutase C-terminal" evidence="16">
    <location>
        <begin position="127"/>
        <end position="225"/>
    </location>
</feature>
<feature type="compositionally biased region" description="Low complexity" evidence="14">
    <location>
        <begin position="683"/>
        <end position="717"/>
    </location>
</feature>
<dbReference type="Proteomes" id="UP001583172">
    <property type="component" value="Unassembled WGS sequence"/>
</dbReference>
<evidence type="ECO:0000259" key="15">
    <source>
        <dbReference type="Pfam" id="PF00081"/>
    </source>
</evidence>
<reference evidence="17 18" key="1">
    <citation type="journal article" date="2024" name="Commun. Biol.">
        <title>Comparative genomic analysis of thermophilic fungi reveals convergent evolutionary adaptations and gene losses.</title>
        <authorList>
            <person name="Steindorff A.S."/>
            <person name="Aguilar-Pontes M.V."/>
            <person name="Robinson A.J."/>
            <person name="Andreopoulos B."/>
            <person name="LaButti K."/>
            <person name="Kuo A."/>
            <person name="Mondo S."/>
            <person name="Riley R."/>
            <person name="Otillar R."/>
            <person name="Haridas S."/>
            <person name="Lipzen A."/>
            <person name="Grimwood J."/>
            <person name="Schmutz J."/>
            <person name="Clum A."/>
            <person name="Reid I.D."/>
            <person name="Moisan M.C."/>
            <person name="Butler G."/>
            <person name="Nguyen T.T.M."/>
            <person name="Dewar K."/>
            <person name="Conant G."/>
            <person name="Drula E."/>
            <person name="Henrissat B."/>
            <person name="Hansel C."/>
            <person name="Singer S."/>
            <person name="Hutchinson M.I."/>
            <person name="de Vries R.P."/>
            <person name="Natvig D.O."/>
            <person name="Powell A.J."/>
            <person name="Tsang A."/>
            <person name="Grigoriev I.V."/>
        </authorList>
    </citation>
    <scope>NUCLEOTIDE SEQUENCE [LARGE SCALE GENOMIC DNA]</scope>
    <source>
        <strain evidence="17 18">CBS 620.91</strain>
    </source>
</reference>
<dbReference type="InterPro" id="IPR050265">
    <property type="entry name" value="Fe/Mn_Superoxide_Dismutase"/>
</dbReference>
<evidence type="ECO:0000256" key="3">
    <source>
        <dbReference type="ARBA" id="ARBA00004305"/>
    </source>
</evidence>
<evidence type="ECO:0000256" key="13">
    <source>
        <dbReference type="ARBA" id="ARBA00049204"/>
    </source>
</evidence>
<dbReference type="InterPro" id="IPR036314">
    <property type="entry name" value="SOD_C_sf"/>
</dbReference>
<dbReference type="EC" id="1.15.1.1" evidence="6"/>
<dbReference type="InterPro" id="IPR036324">
    <property type="entry name" value="Mn/Fe_SOD_N_sf"/>
</dbReference>
<evidence type="ECO:0000259" key="16">
    <source>
        <dbReference type="Pfam" id="PF02777"/>
    </source>
</evidence>
<evidence type="ECO:0000256" key="7">
    <source>
        <dbReference type="ARBA" id="ARBA00014518"/>
    </source>
</evidence>
<dbReference type="EMBL" id="JAZGSY010000298">
    <property type="protein sequence ID" value="KAL1837398.1"/>
    <property type="molecule type" value="Genomic_DNA"/>
</dbReference>
<dbReference type="PANTHER" id="PTHR11404">
    <property type="entry name" value="SUPEROXIDE DISMUTASE 2"/>
    <property type="match status" value="1"/>
</dbReference>
<comment type="similarity">
    <text evidence="4">Belongs to the iron/manganese superoxide dismutase family.</text>
</comment>
<evidence type="ECO:0000256" key="4">
    <source>
        <dbReference type="ARBA" id="ARBA00008714"/>
    </source>
</evidence>
<dbReference type="Pfam" id="PF02777">
    <property type="entry name" value="Sod_Fe_C"/>
    <property type="match status" value="1"/>
</dbReference>
<dbReference type="PROSITE" id="PS00088">
    <property type="entry name" value="SOD_MN"/>
    <property type="match status" value="1"/>
</dbReference>
<name>A0ABR3V6K9_HUMIN</name>
<keyword evidence="12" id="KW-0464">Manganese</keyword>
<feature type="domain" description="Manganese/iron superoxide dismutase N-terminal" evidence="15">
    <location>
        <begin position="32"/>
        <end position="111"/>
    </location>
</feature>
<comment type="cofactor">
    <cofactor evidence="1">
        <name>Mn(2+)</name>
        <dbReference type="ChEBI" id="CHEBI:29035"/>
    </cofactor>
</comment>
<comment type="catalytic activity">
    <reaction evidence="13">
        <text>2 superoxide + 2 H(+) = H2O2 + O2</text>
        <dbReference type="Rhea" id="RHEA:20696"/>
        <dbReference type="ChEBI" id="CHEBI:15378"/>
        <dbReference type="ChEBI" id="CHEBI:15379"/>
        <dbReference type="ChEBI" id="CHEBI:16240"/>
        <dbReference type="ChEBI" id="CHEBI:18421"/>
        <dbReference type="EC" id="1.15.1.1"/>
    </reaction>
</comment>
<keyword evidence="9" id="KW-0809">Transit peptide</keyword>
<dbReference type="SUPFAM" id="SSF46609">
    <property type="entry name" value="Fe,Mn superoxide dismutase (SOD), N-terminal domain"/>
    <property type="match status" value="1"/>
</dbReference>
<evidence type="ECO:0000256" key="9">
    <source>
        <dbReference type="ARBA" id="ARBA00022946"/>
    </source>
</evidence>
<evidence type="ECO:0000313" key="17">
    <source>
        <dbReference type="EMBL" id="KAL1837398.1"/>
    </source>
</evidence>
<organism evidence="17 18">
    <name type="scientific">Humicola insolens</name>
    <name type="common">Soft-rot fungus</name>
    <dbReference type="NCBI Taxonomy" id="85995"/>
    <lineage>
        <taxon>Eukaryota</taxon>
        <taxon>Fungi</taxon>
        <taxon>Dikarya</taxon>
        <taxon>Ascomycota</taxon>
        <taxon>Pezizomycotina</taxon>
        <taxon>Sordariomycetes</taxon>
        <taxon>Sordariomycetidae</taxon>
        <taxon>Sordariales</taxon>
        <taxon>Chaetomiaceae</taxon>
        <taxon>Mycothermus</taxon>
    </lineage>
</organism>
<comment type="subunit">
    <text evidence="5">Homotetramer.</text>
</comment>
<evidence type="ECO:0000256" key="14">
    <source>
        <dbReference type="SAM" id="MobiDB-lite"/>
    </source>
</evidence>
<evidence type="ECO:0000256" key="12">
    <source>
        <dbReference type="ARBA" id="ARBA00023211"/>
    </source>
</evidence>
<evidence type="ECO:0000256" key="11">
    <source>
        <dbReference type="ARBA" id="ARBA00023128"/>
    </source>
</evidence>
<comment type="subcellular location">
    <subcellularLocation>
        <location evidence="3">Mitochondrion matrix</location>
    </subcellularLocation>
</comment>
<dbReference type="InterPro" id="IPR019831">
    <property type="entry name" value="Mn/Fe_SOD_N"/>
</dbReference>
<dbReference type="PANTHER" id="PTHR11404:SF29">
    <property type="entry name" value="SUPEROXIDE DISMUTASE"/>
    <property type="match status" value="1"/>
</dbReference>
<dbReference type="PRINTS" id="PR01703">
    <property type="entry name" value="MNSODISMTASE"/>
</dbReference>
<feature type="region of interest" description="Disordered" evidence="14">
    <location>
        <begin position="683"/>
        <end position="721"/>
    </location>
</feature>
<dbReference type="SUPFAM" id="SSF54719">
    <property type="entry name" value="Fe,Mn superoxide dismutase (SOD), C-terminal domain"/>
    <property type="match status" value="1"/>
</dbReference>
<dbReference type="InterPro" id="IPR019832">
    <property type="entry name" value="Mn/Fe_SOD_C"/>
</dbReference>
<protein>
    <recommendedName>
        <fullName evidence="7">Superoxide dismutase [Mn], mitochondrial</fullName>
        <ecNumber evidence="6">1.15.1.1</ecNumber>
    </recommendedName>
</protein>
<evidence type="ECO:0000256" key="2">
    <source>
        <dbReference type="ARBA" id="ARBA00002170"/>
    </source>
</evidence>
<dbReference type="Gene3D" id="3.55.40.20">
    <property type="entry name" value="Iron/manganese superoxide dismutase, C-terminal domain"/>
    <property type="match status" value="1"/>
</dbReference>
<keyword evidence="8" id="KW-0479">Metal-binding</keyword>